<dbReference type="SUPFAM" id="SSF55797">
    <property type="entry name" value="PR-1-like"/>
    <property type="match status" value="1"/>
</dbReference>
<dbReference type="EMBL" id="JANEYF010002888">
    <property type="protein sequence ID" value="KAJ8941289.1"/>
    <property type="molecule type" value="Genomic_DNA"/>
</dbReference>
<name>A0AAV8XRP7_9CUCU</name>
<keyword evidence="2" id="KW-0964">Secreted</keyword>
<dbReference type="PRINTS" id="PR00838">
    <property type="entry name" value="V5ALLERGEN"/>
</dbReference>
<comment type="caution">
    <text evidence="4">The sequence shown here is derived from an EMBL/GenBank/DDBJ whole genome shotgun (WGS) entry which is preliminary data.</text>
</comment>
<protein>
    <recommendedName>
        <fullName evidence="3">SCP domain-containing protein</fullName>
    </recommendedName>
</protein>
<dbReference type="AlphaFoldDB" id="A0AAV8XRP7"/>
<keyword evidence="5" id="KW-1185">Reference proteome</keyword>
<dbReference type="Pfam" id="PF00188">
    <property type="entry name" value="CAP"/>
    <property type="match status" value="1"/>
</dbReference>
<dbReference type="PROSITE" id="PS01010">
    <property type="entry name" value="CRISP_2"/>
    <property type="match status" value="1"/>
</dbReference>
<organism evidence="4 5">
    <name type="scientific">Rhamnusium bicolor</name>
    <dbReference type="NCBI Taxonomy" id="1586634"/>
    <lineage>
        <taxon>Eukaryota</taxon>
        <taxon>Metazoa</taxon>
        <taxon>Ecdysozoa</taxon>
        <taxon>Arthropoda</taxon>
        <taxon>Hexapoda</taxon>
        <taxon>Insecta</taxon>
        <taxon>Pterygota</taxon>
        <taxon>Neoptera</taxon>
        <taxon>Endopterygota</taxon>
        <taxon>Coleoptera</taxon>
        <taxon>Polyphaga</taxon>
        <taxon>Cucujiformia</taxon>
        <taxon>Chrysomeloidea</taxon>
        <taxon>Cerambycidae</taxon>
        <taxon>Lepturinae</taxon>
        <taxon>Rhagiini</taxon>
        <taxon>Rhamnusium</taxon>
    </lineage>
</organism>
<dbReference type="InterPro" id="IPR002413">
    <property type="entry name" value="V5_allergen-like"/>
</dbReference>
<reference evidence="4" key="1">
    <citation type="journal article" date="2023" name="Insect Mol. Biol.">
        <title>Genome sequencing provides insights into the evolution of gene families encoding plant cell wall-degrading enzymes in longhorned beetles.</title>
        <authorList>
            <person name="Shin N.R."/>
            <person name="Okamura Y."/>
            <person name="Kirsch R."/>
            <person name="Pauchet Y."/>
        </authorList>
    </citation>
    <scope>NUCLEOTIDE SEQUENCE</scope>
    <source>
        <strain evidence="4">RBIC_L_NR</strain>
    </source>
</reference>
<dbReference type="InterPro" id="IPR018244">
    <property type="entry name" value="Allrgn_V5/Tpx1_CS"/>
</dbReference>
<dbReference type="InterPro" id="IPR001283">
    <property type="entry name" value="CRISP-related"/>
</dbReference>
<dbReference type="CDD" id="cd05380">
    <property type="entry name" value="CAP_euk"/>
    <property type="match status" value="1"/>
</dbReference>
<dbReference type="PANTHER" id="PTHR10334">
    <property type="entry name" value="CYSTEINE-RICH SECRETORY PROTEIN-RELATED"/>
    <property type="match status" value="1"/>
</dbReference>
<feature type="domain" description="SCP" evidence="3">
    <location>
        <begin position="1"/>
        <end position="101"/>
    </location>
</feature>
<dbReference type="SMART" id="SM00198">
    <property type="entry name" value="SCP"/>
    <property type="match status" value="1"/>
</dbReference>
<dbReference type="InterPro" id="IPR014044">
    <property type="entry name" value="CAP_dom"/>
</dbReference>
<proteinExistence type="predicted"/>
<evidence type="ECO:0000259" key="3">
    <source>
        <dbReference type="SMART" id="SM00198"/>
    </source>
</evidence>
<evidence type="ECO:0000256" key="2">
    <source>
        <dbReference type="ARBA" id="ARBA00022525"/>
    </source>
</evidence>
<dbReference type="PRINTS" id="PR00837">
    <property type="entry name" value="V5TPXLIKE"/>
</dbReference>
<dbReference type="Proteomes" id="UP001162156">
    <property type="component" value="Unassembled WGS sequence"/>
</dbReference>
<accession>A0AAV8XRP7</accession>
<evidence type="ECO:0000313" key="5">
    <source>
        <dbReference type="Proteomes" id="UP001162156"/>
    </source>
</evidence>
<comment type="subcellular location">
    <subcellularLocation>
        <location evidence="1">Secreted</location>
    </subcellularLocation>
</comment>
<evidence type="ECO:0000256" key="1">
    <source>
        <dbReference type="ARBA" id="ARBA00004613"/>
    </source>
</evidence>
<gene>
    <name evidence="4" type="ORF">NQ314_010439</name>
</gene>
<sequence length="157" mass="18103">EYGHVGQNLGFTNSSIPEIDTVKSIKDLILLWYDEVSIFNTTWINDTRDRGVKVGHYTQLVWAETTEIGCAMTYYTTIETQRKWYHIVFVCNYGPGGNYVSRPVYKIGKPCSKCPKGFKQNKKYKGLCGKAKNLDKTEHFKNDFFYDEDEDAGVEDK</sequence>
<feature type="non-terminal residue" evidence="4">
    <location>
        <position position="1"/>
    </location>
</feature>
<dbReference type="InterPro" id="IPR035940">
    <property type="entry name" value="CAP_sf"/>
</dbReference>
<dbReference type="PROSITE" id="PS01009">
    <property type="entry name" value="CRISP_1"/>
    <property type="match status" value="1"/>
</dbReference>
<evidence type="ECO:0000313" key="4">
    <source>
        <dbReference type="EMBL" id="KAJ8941289.1"/>
    </source>
</evidence>
<dbReference type="Gene3D" id="3.40.33.10">
    <property type="entry name" value="CAP"/>
    <property type="match status" value="1"/>
</dbReference>
<dbReference type="GO" id="GO:0005576">
    <property type="term" value="C:extracellular region"/>
    <property type="evidence" value="ECO:0007669"/>
    <property type="project" value="UniProtKB-SubCell"/>
</dbReference>